<dbReference type="SUPFAM" id="SSF53335">
    <property type="entry name" value="S-adenosyl-L-methionine-dependent methyltransferases"/>
    <property type="match status" value="1"/>
</dbReference>
<protein>
    <submittedName>
        <fullName evidence="2">Class I SAM-dependent methyltransferase</fullName>
        <ecNumber evidence="2">2.1.1.-</ecNumber>
    </submittedName>
</protein>
<dbReference type="PANTHER" id="PTHR43591">
    <property type="entry name" value="METHYLTRANSFERASE"/>
    <property type="match status" value="1"/>
</dbReference>
<evidence type="ECO:0000313" key="3">
    <source>
        <dbReference type="Proteomes" id="UP001595660"/>
    </source>
</evidence>
<organism evidence="2 3">
    <name type="scientific">Halobacterium litoreum</name>
    <dbReference type="NCBI Taxonomy" id="2039234"/>
    <lineage>
        <taxon>Archaea</taxon>
        <taxon>Methanobacteriati</taxon>
        <taxon>Methanobacteriota</taxon>
        <taxon>Stenosarchaea group</taxon>
        <taxon>Halobacteria</taxon>
        <taxon>Halobacteriales</taxon>
        <taxon>Halobacteriaceae</taxon>
        <taxon>Halobacterium</taxon>
    </lineage>
</organism>
<comment type="caution">
    <text evidence="2">The sequence shown here is derived from an EMBL/GenBank/DDBJ whole genome shotgun (WGS) entry which is preliminary data.</text>
</comment>
<dbReference type="PANTHER" id="PTHR43591:SF24">
    <property type="entry name" value="2-METHOXY-6-POLYPRENYL-1,4-BENZOQUINOL METHYLASE, MITOCHONDRIAL"/>
    <property type="match status" value="1"/>
</dbReference>
<accession>A0ABD5NB59</accession>
<dbReference type="Pfam" id="PF08241">
    <property type="entry name" value="Methyltransf_11"/>
    <property type="match status" value="1"/>
</dbReference>
<keyword evidence="2" id="KW-0808">Transferase</keyword>
<dbReference type="EMBL" id="JBHRWN010000002">
    <property type="protein sequence ID" value="MFC3476507.1"/>
    <property type="molecule type" value="Genomic_DNA"/>
</dbReference>
<evidence type="ECO:0000313" key="2">
    <source>
        <dbReference type="EMBL" id="MFC3476507.1"/>
    </source>
</evidence>
<dbReference type="Gene3D" id="3.40.50.150">
    <property type="entry name" value="Vaccinia Virus protein VP39"/>
    <property type="match status" value="1"/>
</dbReference>
<reference evidence="2 3" key="1">
    <citation type="journal article" date="2019" name="Int. J. Syst. Evol. Microbiol.">
        <title>The Global Catalogue of Microorganisms (GCM) 10K type strain sequencing project: providing services to taxonomists for standard genome sequencing and annotation.</title>
        <authorList>
            <consortium name="The Broad Institute Genomics Platform"/>
            <consortium name="The Broad Institute Genome Sequencing Center for Infectious Disease"/>
            <person name="Wu L."/>
            <person name="Ma J."/>
        </authorList>
    </citation>
    <scope>NUCLEOTIDE SEQUENCE [LARGE SCALE GENOMIC DNA]</scope>
    <source>
        <strain evidence="2 3">CGMCC 1.12562</strain>
    </source>
</reference>
<name>A0ABD5NB59_9EURY</name>
<gene>
    <name evidence="2" type="ORF">ACFOKC_02085</name>
</gene>
<dbReference type="RefSeq" id="WP_232572346.1">
    <property type="nucleotide sequence ID" value="NZ_CP089466.1"/>
</dbReference>
<feature type="domain" description="Methyltransferase type 11" evidence="1">
    <location>
        <begin position="41"/>
        <end position="127"/>
    </location>
</feature>
<dbReference type="InterPro" id="IPR029063">
    <property type="entry name" value="SAM-dependent_MTases_sf"/>
</dbReference>
<proteinExistence type="predicted"/>
<dbReference type="Proteomes" id="UP001595660">
    <property type="component" value="Unassembled WGS sequence"/>
</dbReference>
<evidence type="ECO:0000259" key="1">
    <source>
        <dbReference type="Pfam" id="PF08241"/>
    </source>
</evidence>
<dbReference type="AlphaFoldDB" id="A0ABD5NB59"/>
<keyword evidence="3" id="KW-1185">Reference proteome</keyword>
<sequence length="189" mass="20211">MHDVPYFDRFARVYDLAMPAADRADLEPGFALADGDVSRVLDLGGGTGRVARALDRETVVADASRGMLAEARDHGLPVVQTDVRHVAVRDESVDAVTIVDALHHFPARDAALAEAARVLRPGGVLVVRDFDPSTLRGRLLVAAERVVGFQSRFDTADELGARIERAGLEPRIVDTGFAFTVAGVKPGDG</sequence>
<dbReference type="CDD" id="cd02440">
    <property type="entry name" value="AdoMet_MTases"/>
    <property type="match status" value="1"/>
</dbReference>
<keyword evidence="2" id="KW-0489">Methyltransferase</keyword>
<dbReference type="GO" id="GO:0008168">
    <property type="term" value="F:methyltransferase activity"/>
    <property type="evidence" value="ECO:0007669"/>
    <property type="project" value="UniProtKB-KW"/>
</dbReference>
<dbReference type="GO" id="GO:0032259">
    <property type="term" value="P:methylation"/>
    <property type="evidence" value="ECO:0007669"/>
    <property type="project" value="UniProtKB-KW"/>
</dbReference>
<dbReference type="EC" id="2.1.1.-" evidence="2"/>
<dbReference type="InterPro" id="IPR013216">
    <property type="entry name" value="Methyltransf_11"/>
</dbReference>
<dbReference type="GeneID" id="69117583"/>